<dbReference type="SUPFAM" id="SSF53474">
    <property type="entry name" value="alpha/beta-Hydrolases"/>
    <property type="match status" value="1"/>
</dbReference>
<feature type="domain" description="Dienelactone hydrolase" evidence="1">
    <location>
        <begin position="15"/>
        <end position="242"/>
    </location>
</feature>
<dbReference type="AlphaFoldDB" id="A0A0U5K2S2"/>
<evidence type="ECO:0000259" key="1">
    <source>
        <dbReference type="Pfam" id="PF01738"/>
    </source>
</evidence>
<organism evidence="2 3">
    <name type="scientific">Candidatus Protochlamydia naegleriophila</name>
    <dbReference type="NCBI Taxonomy" id="389348"/>
    <lineage>
        <taxon>Bacteria</taxon>
        <taxon>Pseudomonadati</taxon>
        <taxon>Chlamydiota</taxon>
        <taxon>Chlamydiia</taxon>
        <taxon>Parachlamydiales</taxon>
        <taxon>Parachlamydiaceae</taxon>
        <taxon>Candidatus Protochlamydia</taxon>
    </lineage>
</organism>
<keyword evidence="3" id="KW-1185">Reference proteome</keyword>
<name>A0A0U5K2S2_9BACT</name>
<accession>A0A0U5K2S2</accession>
<dbReference type="GO" id="GO:0016787">
    <property type="term" value="F:hydrolase activity"/>
    <property type="evidence" value="ECO:0007669"/>
    <property type="project" value="InterPro"/>
</dbReference>
<sequence>MRYEDVSYQIDEEEFKGFLAYPENESTQPKPAVLVVHTWMGRDDFACQKARDLAELGYVALAVDLYGKGRVASNPEEAAQLMEPLFIQRTLLQKRLIGALNVLQRDVLVNPTKIGAIGFCFGGLSVIELLRSGAPVKGVVSFHGVLGSRLQDLQAVTVPIAPIQGSLLVLHGYHDPLVSQQDVTHLQEEMTAAGVDWQFNIYGLAAHAFTNLNQHDKENGMYFEPKANSRSWKAMKAFFAEIFAS</sequence>
<dbReference type="Proteomes" id="UP000069902">
    <property type="component" value="Chromosome cPNK"/>
</dbReference>
<dbReference type="InterPro" id="IPR050261">
    <property type="entry name" value="FrsA_esterase"/>
</dbReference>
<protein>
    <submittedName>
        <fullName evidence="2">Carboxymethylenebutenolidase</fullName>
    </submittedName>
</protein>
<reference evidence="3" key="1">
    <citation type="submission" date="2015-09" db="EMBL/GenBank/DDBJ databases">
        <authorList>
            <person name="Bertelli C."/>
        </authorList>
    </citation>
    <scope>NUCLEOTIDE SEQUENCE [LARGE SCALE GENOMIC DNA]</scope>
    <source>
        <strain evidence="3">KNic</strain>
    </source>
</reference>
<dbReference type="Gene3D" id="3.40.50.1820">
    <property type="entry name" value="alpha/beta hydrolase"/>
    <property type="match status" value="1"/>
</dbReference>
<dbReference type="PANTHER" id="PTHR22946">
    <property type="entry name" value="DIENELACTONE HYDROLASE DOMAIN-CONTAINING PROTEIN-RELATED"/>
    <property type="match status" value="1"/>
</dbReference>
<dbReference type="InterPro" id="IPR029058">
    <property type="entry name" value="AB_hydrolase_fold"/>
</dbReference>
<dbReference type="PATRIC" id="fig|389348.3.peg.861"/>
<proteinExistence type="predicted"/>
<evidence type="ECO:0000313" key="2">
    <source>
        <dbReference type="EMBL" id="CUI16411.1"/>
    </source>
</evidence>
<gene>
    <name evidence="2" type="ORF">PNK_0785</name>
</gene>
<dbReference type="EMBL" id="LN879502">
    <property type="protein sequence ID" value="CUI16411.1"/>
    <property type="molecule type" value="Genomic_DNA"/>
</dbReference>
<dbReference type="RefSeq" id="WP_059060416.1">
    <property type="nucleotide sequence ID" value="NZ_LN879502.1"/>
</dbReference>
<dbReference type="PANTHER" id="PTHR22946:SF0">
    <property type="entry name" value="DIENELACTONE HYDROLASE DOMAIN-CONTAINING PROTEIN"/>
    <property type="match status" value="1"/>
</dbReference>
<evidence type="ECO:0000313" key="3">
    <source>
        <dbReference type="Proteomes" id="UP000069902"/>
    </source>
</evidence>
<dbReference type="Pfam" id="PF01738">
    <property type="entry name" value="DLH"/>
    <property type="match status" value="1"/>
</dbReference>
<dbReference type="KEGG" id="pnl:PNK_0785"/>
<dbReference type="InterPro" id="IPR002925">
    <property type="entry name" value="Dienelactn_hydro"/>
</dbReference>
<dbReference type="FunCoup" id="A0A0U5K2S2">
    <property type="interactions" value="250"/>
</dbReference>
<dbReference type="InParanoid" id="A0A0U5K2S2"/>